<comment type="caution">
    <text evidence="10">The sequence shown here is derived from an EMBL/GenBank/DDBJ whole genome shotgun (WGS) entry which is preliminary data.</text>
</comment>
<dbReference type="PANTHER" id="PTHR12383">
    <property type="entry name" value="PROTEASE FAMILY S26 MITOCHONDRIAL INNER MEMBRANE PROTEASE-RELATED"/>
    <property type="match status" value="1"/>
</dbReference>
<dbReference type="AlphaFoldDB" id="A0AAV5R9S6"/>
<dbReference type="InterPro" id="IPR019757">
    <property type="entry name" value="Pept_S26A_signal_pept_1_Lys-AS"/>
</dbReference>
<dbReference type="GO" id="GO:0006627">
    <property type="term" value="P:protein processing involved in protein targeting to mitochondrion"/>
    <property type="evidence" value="ECO:0007669"/>
    <property type="project" value="TreeGrafter"/>
</dbReference>
<dbReference type="EMBL" id="BTGB01000009">
    <property type="protein sequence ID" value="GMM48110.1"/>
    <property type="molecule type" value="Genomic_DNA"/>
</dbReference>
<dbReference type="EC" id="3.4.21.-" evidence="8"/>
<keyword evidence="11" id="KW-1185">Reference proteome</keyword>
<evidence type="ECO:0000256" key="5">
    <source>
        <dbReference type="ARBA" id="ARBA00023136"/>
    </source>
</evidence>
<evidence type="ECO:0000256" key="4">
    <source>
        <dbReference type="ARBA" id="ARBA00023128"/>
    </source>
</evidence>
<sequence length="205" mass="23177">MTIIKDVRRILSISVRSIAAVHLFTSSCFELSQTEGASMLPTIQTSGDFCIIDKSFKNGNKIKIGDLIVARKPTQPDSWVCKRITGMPGDIILLDPSRDNINELHKRYNENKNDINNDINEIDIPNLNKIGKFNRDPYDMYIIVPDGHVWVTGDNLSDSVDSRTYSVLPMGLIGGKIIIGIYAPNLLKFNGNYYRFLNNTFEDYI</sequence>
<organism evidence="10 11">
    <name type="scientific">Pichia kluyveri</name>
    <name type="common">Yeast</name>
    <dbReference type="NCBI Taxonomy" id="36015"/>
    <lineage>
        <taxon>Eukaryota</taxon>
        <taxon>Fungi</taxon>
        <taxon>Dikarya</taxon>
        <taxon>Ascomycota</taxon>
        <taxon>Saccharomycotina</taxon>
        <taxon>Pichiomycetes</taxon>
        <taxon>Pichiales</taxon>
        <taxon>Pichiaceae</taxon>
        <taxon>Pichia</taxon>
    </lineage>
</organism>
<feature type="active site" evidence="7">
    <location>
        <position position="82"/>
    </location>
</feature>
<keyword evidence="3 8" id="KW-0378">Hydrolase</keyword>
<feature type="domain" description="Peptidase S26" evidence="9">
    <location>
        <begin position="10"/>
        <end position="178"/>
    </location>
</feature>
<dbReference type="PRINTS" id="PR00727">
    <property type="entry name" value="LEADERPTASE"/>
</dbReference>
<dbReference type="GO" id="GO:0004252">
    <property type="term" value="F:serine-type endopeptidase activity"/>
    <property type="evidence" value="ECO:0007669"/>
    <property type="project" value="InterPro"/>
</dbReference>
<evidence type="ECO:0000256" key="6">
    <source>
        <dbReference type="ARBA" id="ARBA00038445"/>
    </source>
</evidence>
<evidence type="ECO:0000256" key="3">
    <source>
        <dbReference type="ARBA" id="ARBA00022801"/>
    </source>
</evidence>
<feature type="active site" evidence="7">
    <location>
        <position position="38"/>
    </location>
</feature>
<dbReference type="CDD" id="cd06530">
    <property type="entry name" value="S26_SPase_I"/>
    <property type="match status" value="1"/>
</dbReference>
<dbReference type="NCBIfam" id="TIGR02227">
    <property type="entry name" value="sigpep_I_bact"/>
    <property type="match status" value="1"/>
</dbReference>
<comment type="similarity">
    <text evidence="6">Belongs to the peptidase S26 family. IMP1 subfamily.</text>
</comment>
<dbReference type="PROSITE" id="PS51257">
    <property type="entry name" value="PROKAR_LIPOPROTEIN"/>
    <property type="match status" value="1"/>
</dbReference>
<evidence type="ECO:0000256" key="7">
    <source>
        <dbReference type="PIRSR" id="PIRSR600223-1"/>
    </source>
</evidence>
<name>A0AAV5R9S6_PICKL</name>
<gene>
    <name evidence="10" type="ORF">DAPK24_047080</name>
</gene>
<dbReference type="GO" id="GO:0006465">
    <property type="term" value="P:signal peptide processing"/>
    <property type="evidence" value="ECO:0007669"/>
    <property type="project" value="InterPro"/>
</dbReference>
<dbReference type="Gene3D" id="2.10.109.10">
    <property type="entry name" value="Umud Fragment, subunit A"/>
    <property type="match status" value="1"/>
</dbReference>
<keyword evidence="2 8" id="KW-0999">Mitochondrion inner membrane</keyword>
<dbReference type="InterPro" id="IPR052064">
    <property type="entry name" value="Mito_IMP1_subunit"/>
</dbReference>
<evidence type="ECO:0000313" key="10">
    <source>
        <dbReference type="EMBL" id="GMM48110.1"/>
    </source>
</evidence>
<evidence type="ECO:0000256" key="2">
    <source>
        <dbReference type="ARBA" id="ARBA00022792"/>
    </source>
</evidence>
<comment type="subcellular location">
    <subcellularLocation>
        <location evidence="1 8">Mitochondrion inner membrane</location>
    </subcellularLocation>
</comment>
<accession>A0AAV5R9S6</accession>
<keyword evidence="5" id="KW-0472">Membrane</keyword>
<dbReference type="InterPro" id="IPR019533">
    <property type="entry name" value="Peptidase_S26"/>
</dbReference>
<keyword evidence="4 8" id="KW-0496">Mitochondrion</keyword>
<dbReference type="InterPro" id="IPR000223">
    <property type="entry name" value="Pept_S26A_signal_pept_1"/>
</dbReference>
<protein>
    <recommendedName>
        <fullName evidence="8">Mitochondrial inner membrane protease subunit</fullName>
        <ecNumber evidence="8">3.4.21.-</ecNumber>
    </recommendedName>
</protein>
<dbReference type="Proteomes" id="UP001378960">
    <property type="component" value="Unassembled WGS sequence"/>
</dbReference>
<reference evidence="10 11" key="1">
    <citation type="journal article" date="2023" name="Elife">
        <title>Identification of key yeast species and microbe-microbe interactions impacting larval growth of Drosophila in the wild.</title>
        <authorList>
            <person name="Mure A."/>
            <person name="Sugiura Y."/>
            <person name="Maeda R."/>
            <person name="Honda K."/>
            <person name="Sakurai N."/>
            <person name="Takahashi Y."/>
            <person name="Watada M."/>
            <person name="Katoh T."/>
            <person name="Gotoh A."/>
            <person name="Gotoh Y."/>
            <person name="Taniguchi I."/>
            <person name="Nakamura K."/>
            <person name="Hayashi T."/>
            <person name="Katayama T."/>
            <person name="Uemura T."/>
            <person name="Hattori Y."/>
        </authorList>
    </citation>
    <scope>NUCLEOTIDE SEQUENCE [LARGE SCALE GENOMIC DNA]</scope>
    <source>
        <strain evidence="10 11">PK-24</strain>
    </source>
</reference>
<dbReference type="SUPFAM" id="SSF51306">
    <property type="entry name" value="LexA/Signal peptidase"/>
    <property type="match status" value="1"/>
</dbReference>
<keyword evidence="8" id="KW-0645">Protease</keyword>
<evidence type="ECO:0000313" key="11">
    <source>
        <dbReference type="Proteomes" id="UP001378960"/>
    </source>
</evidence>
<evidence type="ECO:0000256" key="8">
    <source>
        <dbReference type="RuleBase" id="RU362041"/>
    </source>
</evidence>
<evidence type="ECO:0000259" key="9">
    <source>
        <dbReference type="Pfam" id="PF10502"/>
    </source>
</evidence>
<dbReference type="PROSITE" id="PS00760">
    <property type="entry name" value="SPASE_I_2"/>
    <property type="match status" value="1"/>
</dbReference>
<proteinExistence type="inferred from homology"/>
<evidence type="ECO:0000256" key="1">
    <source>
        <dbReference type="ARBA" id="ARBA00004273"/>
    </source>
</evidence>
<dbReference type="Pfam" id="PF10502">
    <property type="entry name" value="Peptidase_S26"/>
    <property type="match status" value="1"/>
</dbReference>
<dbReference type="InterPro" id="IPR036286">
    <property type="entry name" value="LexA/Signal_pep-like_sf"/>
</dbReference>
<dbReference type="GO" id="GO:0042720">
    <property type="term" value="C:mitochondrial inner membrane peptidase complex"/>
    <property type="evidence" value="ECO:0007669"/>
    <property type="project" value="TreeGrafter"/>
</dbReference>
<dbReference type="PANTHER" id="PTHR12383:SF16">
    <property type="entry name" value="MITOCHONDRIAL INNER MEMBRANE PROTEASE SUBUNIT 1"/>
    <property type="match status" value="1"/>
</dbReference>